<evidence type="ECO:0000256" key="9">
    <source>
        <dbReference type="ARBA" id="ARBA00023136"/>
    </source>
</evidence>
<protein>
    <recommendedName>
        <fullName evidence="11 14">Protoheme IX farnesyltransferase</fullName>
        <ecNumber evidence="3 14">2.5.1.141</ecNumber>
    </recommendedName>
    <alternativeName>
        <fullName evidence="12 14">Heme B farnesyltransferase</fullName>
    </alternativeName>
    <alternativeName>
        <fullName evidence="10 14">Heme O synthase</fullName>
    </alternativeName>
</protein>
<dbReference type="Gene3D" id="1.10.357.140">
    <property type="entry name" value="UbiA prenyltransferase"/>
    <property type="match status" value="1"/>
</dbReference>
<dbReference type="InterPro" id="IPR006369">
    <property type="entry name" value="Protohaem_IX_farnesylTrfase"/>
</dbReference>
<keyword evidence="6 14" id="KW-0812">Transmembrane</keyword>
<name>A0A517R3Z5_9PLAN</name>
<comment type="pathway">
    <text evidence="2 14">Porphyrin-containing compound metabolism; heme O biosynthesis; heme O from protoheme: step 1/1.</text>
</comment>
<dbReference type="InterPro" id="IPR030470">
    <property type="entry name" value="UbiA_prenylTrfase_CS"/>
</dbReference>
<feature type="transmembrane region" description="Helical" evidence="14">
    <location>
        <begin position="291"/>
        <end position="314"/>
    </location>
</feature>
<gene>
    <name evidence="15" type="primary">ctaB1</name>
    <name evidence="14" type="synonym">ctaB</name>
    <name evidence="15" type="ORF">Pan189_29580</name>
</gene>
<evidence type="ECO:0000256" key="4">
    <source>
        <dbReference type="ARBA" id="ARBA00022475"/>
    </source>
</evidence>
<dbReference type="InterPro" id="IPR000537">
    <property type="entry name" value="UbiA_prenyltransferase"/>
</dbReference>
<feature type="transmembrane region" description="Helical" evidence="14">
    <location>
        <begin position="258"/>
        <end position="279"/>
    </location>
</feature>
<evidence type="ECO:0000256" key="5">
    <source>
        <dbReference type="ARBA" id="ARBA00022679"/>
    </source>
</evidence>
<evidence type="ECO:0000256" key="11">
    <source>
        <dbReference type="ARBA" id="ARBA00040810"/>
    </source>
</evidence>
<dbReference type="NCBIfam" id="TIGR01473">
    <property type="entry name" value="cyoE_ctaB"/>
    <property type="match status" value="1"/>
</dbReference>
<evidence type="ECO:0000256" key="13">
    <source>
        <dbReference type="ARBA" id="ARBA00047690"/>
    </source>
</evidence>
<evidence type="ECO:0000256" key="10">
    <source>
        <dbReference type="ARBA" id="ARBA00030253"/>
    </source>
</evidence>
<comment type="miscellaneous">
    <text evidence="14">Carbon 2 of the heme B porphyrin ring is defined according to the Fischer nomenclature.</text>
</comment>
<evidence type="ECO:0000256" key="12">
    <source>
        <dbReference type="ARBA" id="ARBA00042475"/>
    </source>
</evidence>
<evidence type="ECO:0000256" key="14">
    <source>
        <dbReference type="HAMAP-Rule" id="MF_00154"/>
    </source>
</evidence>
<feature type="transmembrane region" description="Helical" evidence="14">
    <location>
        <begin position="232"/>
        <end position="252"/>
    </location>
</feature>
<dbReference type="PANTHER" id="PTHR43448:SF7">
    <property type="entry name" value="4-HYDROXYBENZOATE SOLANESYLTRANSFERASE"/>
    <property type="match status" value="1"/>
</dbReference>
<dbReference type="RefSeq" id="WP_145364660.1">
    <property type="nucleotide sequence ID" value="NZ_CP036268.1"/>
</dbReference>
<dbReference type="PROSITE" id="PS00943">
    <property type="entry name" value="UBIA"/>
    <property type="match status" value="1"/>
</dbReference>
<evidence type="ECO:0000256" key="2">
    <source>
        <dbReference type="ARBA" id="ARBA00004919"/>
    </source>
</evidence>
<dbReference type="CDD" id="cd13957">
    <property type="entry name" value="PT_UbiA_Cox10"/>
    <property type="match status" value="1"/>
</dbReference>
<dbReference type="Proteomes" id="UP000317318">
    <property type="component" value="Chromosome"/>
</dbReference>
<feature type="transmembrane region" description="Helical" evidence="14">
    <location>
        <begin position="43"/>
        <end position="62"/>
    </location>
</feature>
<organism evidence="15 16">
    <name type="scientific">Stratiformator vulcanicus</name>
    <dbReference type="NCBI Taxonomy" id="2527980"/>
    <lineage>
        <taxon>Bacteria</taxon>
        <taxon>Pseudomonadati</taxon>
        <taxon>Planctomycetota</taxon>
        <taxon>Planctomycetia</taxon>
        <taxon>Planctomycetales</taxon>
        <taxon>Planctomycetaceae</taxon>
        <taxon>Stratiformator</taxon>
    </lineage>
</organism>
<comment type="function">
    <text evidence="14">Converts heme B (protoheme IX) to heme O by substitution of the vinyl group on carbon 2 of heme B porphyrin ring with a hydroxyethyl farnesyl side group.</text>
</comment>
<dbReference type="AlphaFoldDB" id="A0A517R3Z5"/>
<dbReference type="OrthoDB" id="9814417at2"/>
<comment type="similarity">
    <text evidence="14">Belongs to the UbiA prenyltransferase family. Protoheme IX farnesyltransferase subfamily.</text>
</comment>
<dbReference type="EC" id="2.5.1.141" evidence="3 14"/>
<evidence type="ECO:0000313" key="15">
    <source>
        <dbReference type="EMBL" id="QDT38563.1"/>
    </source>
</evidence>
<dbReference type="PANTHER" id="PTHR43448">
    <property type="entry name" value="PROTOHEME IX FARNESYLTRANSFERASE, MITOCHONDRIAL"/>
    <property type="match status" value="1"/>
</dbReference>
<dbReference type="UniPathway" id="UPA00834">
    <property type="reaction ID" value="UER00712"/>
</dbReference>
<keyword evidence="9 14" id="KW-0472">Membrane</keyword>
<reference evidence="15 16" key="1">
    <citation type="submission" date="2019-02" db="EMBL/GenBank/DDBJ databases">
        <title>Deep-cultivation of Planctomycetes and their phenomic and genomic characterization uncovers novel biology.</title>
        <authorList>
            <person name="Wiegand S."/>
            <person name="Jogler M."/>
            <person name="Boedeker C."/>
            <person name="Pinto D."/>
            <person name="Vollmers J."/>
            <person name="Rivas-Marin E."/>
            <person name="Kohn T."/>
            <person name="Peeters S.H."/>
            <person name="Heuer A."/>
            <person name="Rast P."/>
            <person name="Oberbeckmann S."/>
            <person name="Bunk B."/>
            <person name="Jeske O."/>
            <person name="Meyerdierks A."/>
            <person name="Storesund J.E."/>
            <person name="Kallscheuer N."/>
            <person name="Luecker S."/>
            <person name="Lage O.M."/>
            <person name="Pohl T."/>
            <person name="Merkel B.J."/>
            <person name="Hornburger P."/>
            <person name="Mueller R.-W."/>
            <person name="Bruemmer F."/>
            <person name="Labrenz M."/>
            <person name="Spormann A.M."/>
            <person name="Op den Camp H."/>
            <person name="Overmann J."/>
            <person name="Amann R."/>
            <person name="Jetten M.S.M."/>
            <person name="Mascher T."/>
            <person name="Medema M.H."/>
            <person name="Devos D.P."/>
            <person name="Kaster A.-K."/>
            <person name="Ovreas L."/>
            <person name="Rohde M."/>
            <person name="Galperin M.Y."/>
            <person name="Jogler C."/>
        </authorList>
    </citation>
    <scope>NUCLEOTIDE SEQUENCE [LARGE SCALE GENOMIC DNA]</scope>
    <source>
        <strain evidence="15 16">Pan189</strain>
    </source>
</reference>
<sequence>MSVGEVGTADGTAMAPHVFPREDAAPGLLVRLADYRELAKPRIALMALITVAVGYFVAGGAAEPWRLLATFAGIGLIAAASGALNQWLESDTDALMLRTADRPLPAGRLSSNSALLFGVFCAVGGTVWLLAGVNLLTAALAVATLLLYVFVYTPLKRVSSASTAIGAIPGALPPVLGWTAATGELSSGALVLFGILFLWQFPHFLAIAWLYRRQYESAGLKLLPGGGIIDGMTGWIAVVYAVLLIPTSLLAISLGLGGVGYAIVAGVLGAGYAVCSVAFALSESTKTARRLLWASLVYLPTVLIALTIDAFGVYG</sequence>
<dbReference type="HAMAP" id="MF_00154">
    <property type="entry name" value="CyoE_CtaB"/>
    <property type="match status" value="1"/>
</dbReference>
<keyword evidence="7 14" id="KW-1133">Transmembrane helix</keyword>
<dbReference type="GO" id="GO:0008495">
    <property type="term" value="F:protoheme IX farnesyltransferase activity"/>
    <property type="evidence" value="ECO:0007669"/>
    <property type="project" value="UniProtKB-UniRule"/>
</dbReference>
<evidence type="ECO:0000256" key="6">
    <source>
        <dbReference type="ARBA" id="ARBA00022692"/>
    </source>
</evidence>
<evidence type="ECO:0000256" key="8">
    <source>
        <dbReference type="ARBA" id="ARBA00023133"/>
    </source>
</evidence>
<evidence type="ECO:0000256" key="7">
    <source>
        <dbReference type="ARBA" id="ARBA00022989"/>
    </source>
</evidence>
<accession>A0A517R3Z5</accession>
<keyword evidence="16" id="KW-1185">Reference proteome</keyword>
<keyword evidence="5 14" id="KW-0808">Transferase</keyword>
<dbReference type="InterPro" id="IPR044878">
    <property type="entry name" value="UbiA_sf"/>
</dbReference>
<keyword evidence="8 14" id="KW-0350">Heme biosynthesis</keyword>
<dbReference type="KEGG" id="svp:Pan189_29580"/>
<evidence type="ECO:0000313" key="16">
    <source>
        <dbReference type="Proteomes" id="UP000317318"/>
    </source>
</evidence>
<comment type="catalytic activity">
    <reaction evidence="13 14">
        <text>heme b + (2E,6E)-farnesyl diphosphate + H2O = Fe(II)-heme o + diphosphate</text>
        <dbReference type="Rhea" id="RHEA:28070"/>
        <dbReference type="ChEBI" id="CHEBI:15377"/>
        <dbReference type="ChEBI" id="CHEBI:33019"/>
        <dbReference type="ChEBI" id="CHEBI:60344"/>
        <dbReference type="ChEBI" id="CHEBI:60530"/>
        <dbReference type="ChEBI" id="CHEBI:175763"/>
        <dbReference type="EC" id="2.5.1.141"/>
    </reaction>
</comment>
<feature type="transmembrane region" description="Helical" evidence="14">
    <location>
        <begin position="187"/>
        <end position="211"/>
    </location>
</feature>
<feature type="transmembrane region" description="Helical" evidence="14">
    <location>
        <begin position="68"/>
        <end position="88"/>
    </location>
</feature>
<dbReference type="Pfam" id="PF01040">
    <property type="entry name" value="UbiA"/>
    <property type="match status" value="1"/>
</dbReference>
<evidence type="ECO:0000256" key="3">
    <source>
        <dbReference type="ARBA" id="ARBA00012292"/>
    </source>
</evidence>
<feature type="transmembrane region" description="Helical" evidence="14">
    <location>
        <begin position="135"/>
        <end position="155"/>
    </location>
</feature>
<keyword evidence="4 14" id="KW-1003">Cell membrane</keyword>
<proteinExistence type="inferred from homology"/>
<evidence type="ECO:0000256" key="1">
    <source>
        <dbReference type="ARBA" id="ARBA00004651"/>
    </source>
</evidence>
<feature type="transmembrane region" description="Helical" evidence="14">
    <location>
        <begin position="109"/>
        <end position="129"/>
    </location>
</feature>
<dbReference type="GO" id="GO:0005886">
    <property type="term" value="C:plasma membrane"/>
    <property type="evidence" value="ECO:0007669"/>
    <property type="project" value="UniProtKB-SubCell"/>
</dbReference>
<dbReference type="EMBL" id="CP036268">
    <property type="protein sequence ID" value="QDT38563.1"/>
    <property type="molecule type" value="Genomic_DNA"/>
</dbReference>
<dbReference type="GO" id="GO:0048034">
    <property type="term" value="P:heme O biosynthetic process"/>
    <property type="evidence" value="ECO:0007669"/>
    <property type="project" value="UniProtKB-UniRule"/>
</dbReference>
<comment type="subcellular location">
    <subcellularLocation>
        <location evidence="1 14">Cell membrane</location>
        <topology evidence="1 14">Multi-pass membrane protein</topology>
    </subcellularLocation>
</comment>
<feature type="transmembrane region" description="Helical" evidence="14">
    <location>
        <begin position="162"/>
        <end position="181"/>
    </location>
</feature>